<dbReference type="SMART" id="SM00245">
    <property type="entry name" value="TSPc"/>
    <property type="match status" value="1"/>
</dbReference>
<dbReference type="KEGG" id="pcm:AY601_3520"/>
<protein>
    <recommendedName>
        <fullName evidence="1">Tail specific protease domain-containing protein</fullName>
    </recommendedName>
</protein>
<gene>
    <name evidence="2" type="ORF">AY601_3520</name>
</gene>
<dbReference type="SUPFAM" id="SSF52096">
    <property type="entry name" value="ClpP/crotonase"/>
    <property type="match status" value="1"/>
</dbReference>
<dbReference type="InterPro" id="IPR029045">
    <property type="entry name" value="ClpP/crotonase-like_dom_sf"/>
</dbReference>
<evidence type="ECO:0000259" key="1">
    <source>
        <dbReference type="SMART" id="SM00245"/>
    </source>
</evidence>
<dbReference type="EMBL" id="CP014504">
    <property type="protein sequence ID" value="AMQ00386.1"/>
    <property type="molecule type" value="Genomic_DNA"/>
</dbReference>
<dbReference type="PATRIC" id="fig|188932.3.peg.3661"/>
<reference evidence="2 3" key="1">
    <citation type="submission" date="2016-03" db="EMBL/GenBank/DDBJ databases">
        <title>Complete genome sequence of Pedobacter cryoconitis PAMC 27485.</title>
        <authorList>
            <person name="Lee J."/>
            <person name="Kim O.-S."/>
        </authorList>
    </citation>
    <scope>NUCLEOTIDE SEQUENCE [LARGE SCALE GENOMIC DNA]</scope>
    <source>
        <strain evidence="2 3">PAMC 27485</strain>
    </source>
</reference>
<dbReference type="InterPro" id="IPR005151">
    <property type="entry name" value="Tail-specific_protease"/>
</dbReference>
<dbReference type="GO" id="GO:0004175">
    <property type="term" value="F:endopeptidase activity"/>
    <property type="evidence" value="ECO:0007669"/>
    <property type="project" value="TreeGrafter"/>
</dbReference>
<dbReference type="GO" id="GO:0008236">
    <property type="term" value="F:serine-type peptidase activity"/>
    <property type="evidence" value="ECO:0007669"/>
    <property type="project" value="InterPro"/>
</dbReference>
<feature type="domain" description="Tail specific protease" evidence="1">
    <location>
        <begin position="385"/>
        <end position="588"/>
    </location>
</feature>
<dbReference type="Gene3D" id="3.90.226.10">
    <property type="entry name" value="2-enoyl-CoA Hydratase, Chain A, domain 1"/>
    <property type="match status" value="1"/>
</dbReference>
<evidence type="ECO:0000313" key="2">
    <source>
        <dbReference type="EMBL" id="AMQ00386.1"/>
    </source>
</evidence>
<dbReference type="AlphaFoldDB" id="A0A127VGF1"/>
<dbReference type="GO" id="GO:0006508">
    <property type="term" value="P:proteolysis"/>
    <property type="evidence" value="ECO:0007669"/>
    <property type="project" value="InterPro"/>
</dbReference>
<dbReference type="RefSeq" id="WP_068403345.1">
    <property type="nucleotide sequence ID" value="NZ_CP014504.1"/>
</dbReference>
<name>A0A127VGF1_9SPHI</name>
<accession>A0A127VGF1</accession>
<sequence length="610" mass="69339">MCKQKNLLAIIFLLFGTVQLCFSQTYAYYKTRKYIKNYTWLPDFKLKASGLQFPVFDDMESLGQSFLLPNQSILNFKTKSDTPEKISSLNLVLRFFVQNVSIAEFKITDNQSHELKRTVKFISQGYQPPLFLNFDSLSAFDKKNLKIAITFQNLNTKNLARFIVGDAWLGDSKIEKHLSPSKTFMDLPYSNPRSTSSVQLTPFESTGQYLHFPTDQYEEHYKSNVFIEDSLRKPEEILNDVFFSLLRSYPFYNERNLDKNQILTKAEALLREKSSLCDKVAKISHFLNTELKDPHFSIQSKCSLQSDKPLITPIYCYNFNDRAIVSAILDTELEEKIPLGSEILEINGKRISLSKEFTVDHLHQLLKKTPGEKMIVKLINPAGITDEVNYSLKPMYSTSKKYSGNKGDTYTFLNDSTTYYKINSINDQTINTFISNLDSINTKKNLILDFRNCGGGDFLAGARFLSSFIQKPFKYFDFEKLNSNKLDSVIVNRNLSPSNFRENGRIAVIINKNSACVAELLAGCLKKERANAKIFGSESSIGALAFTYQVVLPNEEISFTTNAISYGKILINGKSIETKGIVPDVLVKLEKVEDLAPYEDKVLRAAVNGI</sequence>
<evidence type="ECO:0000313" key="3">
    <source>
        <dbReference type="Proteomes" id="UP000071561"/>
    </source>
</evidence>
<dbReference type="PANTHER" id="PTHR32060">
    <property type="entry name" value="TAIL-SPECIFIC PROTEASE"/>
    <property type="match status" value="1"/>
</dbReference>
<dbReference type="GO" id="GO:0007165">
    <property type="term" value="P:signal transduction"/>
    <property type="evidence" value="ECO:0007669"/>
    <property type="project" value="TreeGrafter"/>
</dbReference>
<proteinExistence type="predicted"/>
<dbReference type="Proteomes" id="UP000071561">
    <property type="component" value="Chromosome"/>
</dbReference>
<dbReference type="PANTHER" id="PTHR32060:SF30">
    <property type="entry name" value="CARBOXY-TERMINAL PROCESSING PROTEASE CTPA"/>
    <property type="match status" value="1"/>
</dbReference>
<dbReference type="Pfam" id="PF03572">
    <property type="entry name" value="Peptidase_S41"/>
    <property type="match status" value="1"/>
</dbReference>
<organism evidence="2 3">
    <name type="scientific">Pedobacter cryoconitis</name>
    <dbReference type="NCBI Taxonomy" id="188932"/>
    <lineage>
        <taxon>Bacteria</taxon>
        <taxon>Pseudomonadati</taxon>
        <taxon>Bacteroidota</taxon>
        <taxon>Sphingobacteriia</taxon>
        <taxon>Sphingobacteriales</taxon>
        <taxon>Sphingobacteriaceae</taxon>
        <taxon>Pedobacter</taxon>
    </lineage>
</organism>
<dbReference type="GO" id="GO:0030288">
    <property type="term" value="C:outer membrane-bounded periplasmic space"/>
    <property type="evidence" value="ECO:0007669"/>
    <property type="project" value="TreeGrafter"/>
</dbReference>
<keyword evidence="3" id="KW-1185">Reference proteome</keyword>
<dbReference type="OrthoDB" id="5480566at2"/>